<dbReference type="PANTHER" id="PTHR40057:SF1">
    <property type="entry name" value="SLR1162 PROTEIN"/>
    <property type="match status" value="1"/>
</dbReference>
<dbReference type="PANTHER" id="PTHR40057">
    <property type="entry name" value="SLR1162 PROTEIN"/>
    <property type="match status" value="1"/>
</dbReference>
<gene>
    <name evidence="3" type="ORF">GCM10022256_15090</name>
</gene>
<dbReference type="Proteomes" id="UP001501594">
    <property type="component" value="Unassembled WGS sequence"/>
</dbReference>
<evidence type="ECO:0000256" key="1">
    <source>
        <dbReference type="SAM" id="Phobius"/>
    </source>
</evidence>
<keyword evidence="4" id="KW-1185">Reference proteome</keyword>
<protein>
    <submittedName>
        <fullName evidence="3">Antibiotic biosynthesis monooxygenase</fullName>
    </submittedName>
</protein>
<dbReference type="RefSeq" id="WP_344794655.1">
    <property type="nucleotide sequence ID" value="NZ_BAABAU010000001.1"/>
</dbReference>
<dbReference type="SUPFAM" id="SSF54909">
    <property type="entry name" value="Dimeric alpha+beta barrel"/>
    <property type="match status" value="1"/>
</dbReference>
<dbReference type="InterPro" id="IPR007138">
    <property type="entry name" value="ABM_dom"/>
</dbReference>
<keyword evidence="1" id="KW-0812">Transmembrane</keyword>
<feature type="domain" description="ABM" evidence="2">
    <location>
        <begin position="21"/>
        <end position="93"/>
    </location>
</feature>
<dbReference type="InterPro" id="IPR038762">
    <property type="entry name" value="ABM_predict"/>
</dbReference>
<dbReference type="GO" id="GO:0004497">
    <property type="term" value="F:monooxygenase activity"/>
    <property type="evidence" value="ECO:0007669"/>
    <property type="project" value="UniProtKB-KW"/>
</dbReference>
<dbReference type="InterPro" id="IPR011008">
    <property type="entry name" value="Dimeric_a/b-barrel"/>
</dbReference>
<feature type="transmembrane region" description="Helical" evidence="1">
    <location>
        <begin position="178"/>
        <end position="201"/>
    </location>
</feature>
<dbReference type="Pfam" id="PF03992">
    <property type="entry name" value="ABM"/>
    <property type="match status" value="1"/>
</dbReference>
<evidence type="ECO:0000313" key="3">
    <source>
        <dbReference type="EMBL" id="GAA4265897.1"/>
    </source>
</evidence>
<reference evidence="4" key="1">
    <citation type="journal article" date="2019" name="Int. J. Syst. Evol. Microbiol.">
        <title>The Global Catalogue of Microorganisms (GCM) 10K type strain sequencing project: providing services to taxonomists for standard genome sequencing and annotation.</title>
        <authorList>
            <consortium name="The Broad Institute Genomics Platform"/>
            <consortium name="The Broad Institute Genome Sequencing Center for Infectious Disease"/>
            <person name="Wu L."/>
            <person name="Ma J."/>
        </authorList>
    </citation>
    <scope>NUCLEOTIDE SEQUENCE [LARGE SCALE GENOMIC DNA]</scope>
    <source>
        <strain evidence="4">JCM 17442</strain>
    </source>
</reference>
<name>A0ABP8E107_9MICO</name>
<proteinExistence type="predicted"/>
<evidence type="ECO:0000259" key="2">
    <source>
        <dbReference type="Pfam" id="PF03992"/>
    </source>
</evidence>
<sequence length="224" mass="25097">MSSQETRNTPRAPRASGTLPVTVAITRIVRDERIPEVTRWVQAGVNLANRHPGFLGSGWVRAHGESDEWHMLYRFADRQTLDDWEQSADRQGWLAEGRDLVVESRVERRTGIEGWFDSAEDGAAFDSDHQGAGSPPPPPRWKQATSIWVGFFPVNLVFTYLTTLLVPGWSGLAILPRVLITTLTLTPIMAYWVLPLATRLLRPWLHAPRRSRAGSPSARPGVTE</sequence>
<keyword evidence="3" id="KW-0503">Monooxygenase</keyword>
<comment type="caution">
    <text evidence="3">The sequence shown here is derived from an EMBL/GenBank/DDBJ whole genome shotgun (WGS) entry which is preliminary data.</text>
</comment>
<keyword evidence="3" id="KW-0560">Oxidoreductase</keyword>
<keyword evidence="1" id="KW-1133">Transmembrane helix</keyword>
<evidence type="ECO:0000313" key="4">
    <source>
        <dbReference type="Proteomes" id="UP001501594"/>
    </source>
</evidence>
<accession>A0ABP8E107</accession>
<feature type="transmembrane region" description="Helical" evidence="1">
    <location>
        <begin position="147"/>
        <end position="166"/>
    </location>
</feature>
<dbReference type="EMBL" id="BAABAU010000001">
    <property type="protein sequence ID" value="GAA4265897.1"/>
    <property type="molecule type" value="Genomic_DNA"/>
</dbReference>
<organism evidence="3 4">
    <name type="scientific">Frondihabitans peucedani</name>
    <dbReference type="NCBI Taxonomy" id="598626"/>
    <lineage>
        <taxon>Bacteria</taxon>
        <taxon>Bacillati</taxon>
        <taxon>Actinomycetota</taxon>
        <taxon>Actinomycetes</taxon>
        <taxon>Micrococcales</taxon>
        <taxon>Microbacteriaceae</taxon>
        <taxon>Frondihabitans</taxon>
    </lineage>
</organism>
<dbReference type="Gene3D" id="3.30.70.100">
    <property type="match status" value="1"/>
</dbReference>
<keyword evidence="1" id="KW-0472">Membrane</keyword>